<dbReference type="GO" id="GO:0005737">
    <property type="term" value="C:cytoplasm"/>
    <property type="evidence" value="ECO:0007669"/>
    <property type="project" value="TreeGrafter"/>
</dbReference>
<dbReference type="PANTHER" id="PTHR21240">
    <property type="entry name" value="2-AMINO-3-CARBOXYLMUCONATE-6-SEMIALDEHYDE DECARBOXYLASE"/>
    <property type="match status" value="1"/>
</dbReference>
<dbReference type="GO" id="GO:0016787">
    <property type="term" value="F:hydrolase activity"/>
    <property type="evidence" value="ECO:0007669"/>
    <property type="project" value="UniProtKB-KW"/>
</dbReference>
<protein>
    <submittedName>
        <fullName evidence="3">Amidohydrolase</fullName>
    </submittedName>
</protein>
<dbReference type="InterPro" id="IPR032466">
    <property type="entry name" value="Metal_Hydrolase"/>
</dbReference>
<dbReference type="AlphaFoldDB" id="A0A1B3ZHQ4"/>
<name>A0A1B3ZHQ4_9SPHN</name>
<dbReference type="PANTHER" id="PTHR21240:SF28">
    <property type="entry name" value="ISO-OROTATE DECARBOXYLASE (EUROFUNG)"/>
    <property type="match status" value="1"/>
</dbReference>
<evidence type="ECO:0000313" key="4">
    <source>
        <dbReference type="Proteomes" id="UP000094256"/>
    </source>
</evidence>
<gene>
    <name evidence="3" type="ORF">AWL63_19795</name>
</gene>
<dbReference type="InterPro" id="IPR032465">
    <property type="entry name" value="ACMSD"/>
</dbReference>
<feature type="domain" description="Amidohydrolase-related" evidence="2">
    <location>
        <begin position="5"/>
        <end position="330"/>
    </location>
</feature>
<dbReference type="Proteomes" id="UP000094256">
    <property type="component" value="Chromosome"/>
</dbReference>
<dbReference type="InterPro" id="IPR006680">
    <property type="entry name" value="Amidohydro-rel"/>
</dbReference>
<evidence type="ECO:0000259" key="2">
    <source>
        <dbReference type="Pfam" id="PF04909"/>
    </source>
</evidence>
<dbReference type="KEGG" id="span:AWL63_19795"/>
<dbReference type="GO" id="GO:0019748">
    <property type="term" value="P:secondary metabolic process"/>
    <property type="evidence" value="ECO:0007669"/>
    <property type="project" value="TreeGrafter"/>
</dbReference>
<keyword evidence="3" id="KW-0378">Hydrolase</keyword>
<dbReference type="Gene3D" id="3.20.20.140">
    <property type="entry name" value="Metal-dependent hydrolases"/>
    <property type="match status" value="1"/>
</dbReference>
<evidence type="ECO:0000313" key="3">
    <source>
        <dbReference type="EMBL" id="AOH86952.1"/>
    </source>
</evidence>
<dbReference type="RefSeq" id="WP_083224992.1">
    <property type="nucleotide sequence ID" value="NZ_CP014168.1"/>
</dbReference>
<dbReference type="EMBL" id="CP014168">
    <property type="protein sequence ID" value="AOH86952.1"/>
    <property type="molecule type" value="Genomic_DNA"/>
</dbReference>
<reference evidence="3 4" key="1">
    <citation type="submission" date="2016-01" db="EMBL/GenBank/DDBJ databases">
        <title>Complete genome and mega plasmid sequence of Sphingomonas panacis DCY99 elicits systemic resistance in rice to Xanthomonas oryzae.</title>
        <authorList>
            <person name="Kim Y.J."/>
            <person name="Yang D.C."/>
            <person name="Sing P."/>
        </authorList>
    </citation>
    <scope>NUCLEOTIDE SEQUENCE [LARGE SCALE GENOMIC DNA]</scope>
    <source>
        <strain evidence="3 4">DCY99</strain>
    </source>
</reference>
<proteinExistence type="predicted"/>
<dbReference type="SUPFAM" id="SSF51556">
    <property type="entry name" value="Metallo-dependent hydrolases"/>
    <property type="match status" value="1"/>
</dbReference>
<dbReference type="GO" id="GO:0016831">
    <property type="term" value="F:carboxy-lyase activity"/>
    <property type="evidence" value="ECO:0007669"/>
    <property type="project" value="InterPro"/>
</dbReference>
<dbReference type="OrthoDB" id="149172at2"/>
<accession>A0A1B3ZHQ4</accession>
<evidence type="ECO:0000256" key="1">
    <source>
        <dbReference type="ARBA" id="ARBA00023239"/>
    </source>
</evidence>
<keyword evidence="4" id="KW-1185">Reference proteome</keyword>
<keyword evidence="1" id="KW-0456">Lyase</keyword>
<dbReference type="Pfam" id="PF04909">
    <property type="entry name" value="Amidohydro_2"/>
    <property type="match status" value="1"/>
</dbReference>
<dbReference type="STRING" id="1560345.AWL63_19795"/>
<sequence>MSGFIDVHSHVSPLVFPPAPHGGVASRWPCMQCQSSVEGTLLIGETPFRKLDARSWDVARRIEDMDRDEIDVQVLSPMPELLSYWLDTADAMVLCDATNHLIASMVHAAPSRFRGLGLVPLQEPEVAARMVPRLKSDFGLLGVEIGSNINGALLGSSEFDPFWQAAEAEGMAVFVHALHPIAAKGIVPPDPSYTGFALFPVDTGMTAASIIMGGVLDRFPRLRIAFSHGGGTLGAMLGRLQLGWSTTSGFDGKSPTAPADQARRFFYDTNVYDPDYLTYLATRMAPGQVFGGTDYPYLIMQKDPARWVRSLGLPSDVEHSICSGAAGRFLAGAL</sequence>
<organism evidence="3 4">
    <name type="scientific">Sphingomonas panacis</name>
    <dbReference type="NCBI Taxonomy" id="1560345"/>
    <lineage>
        <taxon>Bacteria</taxon>
        <taxon>Pseudomonadati</taxon>
        <taxon>Pseudomonadota</taxon>
        <taxon>Alphaproteobacteria</taxon>
        <taxon>Sphingomonadales</taxon>
        <taxon>Sphingomonadaceae</taxon>
        <taxon>Sphingomonas</taxon>
    </lineage>
</organism>